<feature type="transmembrane region" description="Helical" evidence="8">
    <location>
        <begin position="12"/>
        <end position="31"/>
    </location>
</feature>
<feature type="transmembrane region" description="Helical" evidence="8">
    <location>
        <begin position="128"/>
        <end position="145"/>
    </location>
</feature>
<name>A0A1G7IIT9_9FLAO</name>
<evidence type="ECO:0000256" key="3">
    <source>
        <dbReference type="ARBA" id="ARBA00022676"/>
    </source>
</evidence>
<feature type="domain" description="Glycosyltransferase RgtA/B/C/D-like" evidence="9">
    <location>
        <begin position="51"/>
        <end position="213"/>
    </location>
</feature>
<feature type="transmembrane region" description="Helical" evidence="8">
    <location>
        <begin position="242"/>
        <end position="267"/>
    </location>
</feature>
<proteinExistence type="predicted"/>
<dbReference type="InterPro" id="IPR050297">
    <property type="entry name" value="LipidA_mod_glycosyltrf_83"/>
</dbReference>
<evidence type="ECO:0000256" key="8">
    <source>
        <dbReference type="SAM" id="Phobius"/>
    </source>
</evidence>
<keyword evidence="5 8" id="KW-0812">Transmembrane</keyword>
<comment type="subcellular location">
    <subcellularLocation>
        <location evidence="1">Cell membrane</location>
        <topology evidence="1">Multi-pass membrane protein</topology>
    </subcellularLocation>
</comment>
<evidence type="ECO:0000256" key="1">
    <source>
        <dbReference type="ARBA" id="ARBA00004651"/>
    </source>
</evidence>
<gene>
    <name evidence="10" type="ORF">SAMN04487992_107272</name>
</gene>
<dbReference type="eggNOG" id="COG1807">
    <property type="taxonomic scope" value="Bacteria"/>
</dbReference>
<dbReference type="EMBL" id="FNBD01000007">
    <property type="protein sequence ID" value="SDF12563.1"/>
    <property type="molecule type" value="Genomic_DNA"/>
</dbReference>
<keyword evidence="4 10" id="KW-0808">Transferase</keyword>
<feature type="transmembrane region" description="Helical" evidence="8">
    <location>
        <begin position="196"/>
        <end position="215"/>
    </location>
</feature>
<dbReference type="AlphaFoldDB" id="A0A1G7IIT9"/>
<evidence type="ECO:0000313" key="11">
    <source>
        <dbReference type="Proteomes" id="UP000182114"/>
    </source>
</evidence>
<dbReference type="RefSeq" id="WP_074538740.1">
    <property type="nucleotide sequence ID" value="NZ_FNBD01000007.1"/>
</dbReference>
<feature type="transmembrane region" description="Helical" evidence="8">
    <location>
        <begin position="287"/>
        <end position="304"/>
    </location>
</feature>
<keyword evidence="2" id="KW-1003">Cell membrane</keyword>
<dbReference type="InterPro" id="IPR038731">
    <property type="entry name" value="RgtA/B/C-like"/>
</dbReference>
<keyword evidence="7 8" id="KW-0472">Membrane</keyword>
<evidence type="ECO:0000256" key="6">
    <source>
        <dbReference type="ARBA" id="ARBA00022989"/>
    </source>
</evidence>
<dbReference type="GO" id="GO:0009103">
    <property type="term" value="P:lipopolysaccharide biosynthetic process"/>
    <property type="evidence" value="ECO:0007669"/>
    <property type="project" value="UniProtKB-ARBA"/>
</dbReference>
<organism evidence="10 11">
    <name type="scientific">Cellulophaga baltica</name>
    <dbReference type="NCBI Taxonomy" id="76594"/>
    <lineage>
        <taxon>Bacteria</taxon>
        <taxon>Pseudomonadati</taxon>
        <taxon>Bacteroidota</taxon>
        <taxon>Flavobacteriia</taxon>
        <taxon>Flavobacteriales</taxon>
        <taxon>Flavobacteriaceae</taxon>
        <taxon>Cellulophaga</taxon>
    </lineage>
</organism>
<dbReference type="Pfam" id="PF13231">
    <property type="entry name" value="PMT_2"/>
    <property type="match status" value="1"/>
</dbReference>
<accession>A0A1G7IIT9</accession>
<protein>
    <submittedName>
        <fullName evidence="10">Dolichyl-phosphate-mannose-protein mannosyltransferase</fullName>
    </submittedName>
</protein>
<evidence type="ECO:0000256" key="7">
    <source>
        <dbReference type="ARBA" id="ARBA00023136"/>
    </source>
</evidence>
<feature type="transmembrane region" description="Helical" evidence="8">
    <location>
        <begin position="151"/>
        <end position="184"/>
    </location>
</feature>
<evidence type="ECO:0000259" key="9">
    <source>
        <dbReference type="Pfam" id="PF13231"/>
    </source>
</evidence>
<evidence type="ECO:0000256" key="2">
    <source>
        <dbReference type="ARBA" id="ARBA00022475"/>
    </source>
</evidence>
<dbReference type="GO" id="GO:0016763">
    <property type="term" value="F:pentosyltransferase activity"/>
    <property type="evidence" value="ECO:0007669"/>
    <property type="project" value="TreeGrafter"/>
</dbReference>
<sequence length="459" mass="52837">MITNTLFSRNRIIAMVSFIAIIAVSLMKSAMELEDAEQAYFSQWLRWGYDDQPPLYTWLQYGVNAILGVQILSFSIVRAIIFAFILVCLFRFSLSYLKSESKSNLVVFSLALVPVFIDFTFRRLSHTSLLCLLIIITYILIQKLIQKKSLINYLLLGIVIGLGVLSKYNYVFVLGGLGVTILIDKEVRQVLLNPRILMVIFPALLIAAPHFNWLLGNQNYLQELQSSVDLKTSMEGKNSIPVLSPIIAMVKNIIIIIAPLFVLIFLLKWRKKIDLKFAQQDWLFKMMIAQIIIIFLFFVMMGVNKTEERWFLPLLLPFLPLLMKVIDFKNVKKIERITFILFLVVVGIQTIRTPVEKIFNIPSDVHFGFQPISEILNSKYPKDIWVLPNVTYAGNIRLLNTGREIYAMDDFSLPEFKLQGKTTVEVELGKEQLKNQNPQDSILAFGRRKQAIYFLKCSE</sequence>
<evidence type="ECO:0000313" key="10">
    <source>
        <dbReference type="EMBL" id="SDF12563.1"/>
    </source>
</evidence>
<keyword evidence="3 10" id="KW-0328">Glycosyltransferase</keyword>
<evidence type="ECO:0000256" key="4">
    <source>
        <dbReference type="ARBA" id="ARBA00022679"/>
    </source>
</evidence>
<keyword evidence="11" id="KW-1185">Reference proteome</keyword>
<dbReference type="PANTHER" id="PTHR33908:SF11">
    <property type="entry name" value="MEMBRANE PROTEIN"/>
    <property type="match status" value="1"/>
</dbReference>
<dbReference type="Proteomes" id="UP000182114">
    <property type="component" value="Unassembled WGS sequence"/>
</dbReference>
<keyword evidence="6 8" id="KW-1133">Transmembrane helix</keyword>
<reference evidence="11" key="1">
    <citation type="submission" date="2016-10" db="EMBL/GenBank/DDBJ databases">
        <authorList>
            <person name="Varghese N."/>
            <person name="Submissions S."/>
        </authorList>
    </citation>
    <scope>NUCLEOTIDE SEQUENCE [LARGE SCALE GENOMIC DNA]</scope>
    <source>
        <strain evidence="11">DSM 24729</strain>
    </source>
</reference>
<dbReference type="GO" id="GO:0005886">
    <property type="term" value="C:plasma membrane"/>
    <property type="evidence" value="ECO:0007669"/>
    <property type="project" value="UniProtKB-SubCell"/>
</dbReference>
<evidence type="ECO:0000256" key="5">
    <source>
        <dbReference type="ARBA" id="ARBA00022692"/>
    </source>
</evidence>
<dbReference type="PANTHER" id="PTHR33908">
    <property type="entry name" value="MANNOSYLTRANSFERASE YKCB-RELATED"/>
    <property type="match status" value="1"/>
</dbReference>